<reference evidence="1" key="1">
    <citation type="submission" date="2019-10" db="EMBL/GenBank/DDBJ databases">
        <title>The sequence and de novo assembly of the wild yak genome.</title>
        <authorList>
            <person name="Liu Y."/>
        </authorList>
    </citation>
    <scope>NUCLEOTIDE SEQUENCE [LARGE SCALE GENOMIC DNA]</scope>
    <source>
        <strain evidence="1">WY2019</strain>
    </source>
</reference>
<comment type="caution">
    <text evidence="1">The sequence shown here is derived from an EMBL/GenBank/DDBJ whole genome shotgun (WGS) entry which is preliminary data.</text>
</comment>
<sequence length="151" mass="17160">MIKHQSSSFYSPQTNPKKDFEEILKKMMDEHIPLLDMLYFSPEKDGAFTSQSQIVSPRTPSISHISSPENATYSLILTSSENISRLRSQNSQNYTSLTQQITKRELFANKDLTNYCNGNDFSNLALDFDSTSDQSSEFLTQDSVVKKIISE</sequence>
<name>A0A6B0QS26_9CETA</name>
<keyword evidence="2" id="KW-1185">Reference proteome</keyword>
<accession>A0A6B0QS26</accession>
<evidence type="ECO:0000313" key="2">
    <source>
        <dbReference type="Proteomes" id="UP000322234"/>
    </source>
</evidence>
<dbReference type="AlphaFoldDB" id="A0A6B0QS26"/>
<protein>
    <submittedName>
        <fullName evidence="1">Uncharacterized protein</fullName>
    </submittedName>
</protein>
<gene>
    <name evidence="1" type="ORF">E5288_WYG006288</name>
</gene>
<dbReference type="EMBL" id="VBQZ03000004">
    <property type="protein sequence ID" value="MXQ80509.1"/>
    <property type="molecule type" value="Genomic_DNA"/>
</dbReference>
<proteinExistence type="predicted"/>
<evidence type="ECO:0000313" key="1">
    <source>
        <dbReference type="EMBL" id="MXQ80509.1"/>
    </source>
</evidence>
<dbReference type="Proteomes" id="UP000322234">
    <property type="component" value="Unassembled WGS sequence"/>
</dbReference>
<organism evidence="1 2">
    <name type="scientific">Bos mutus</name>
    <name type="common">wild yak</name>
    <dbReference type="NCBI Taxonomy" id="72004"/>
    <lineage>
        <taxon>Eukaryota</taxon>
        <taxon>Metazoa</taxon>
        <taxon>Chordata</taxon>
        <taxon>Craniata</taxon>
        <taxon>Vertebrata</taxon>
        <taxon>Euteleostomi</taxon>
        <taxon>Mammalia</taxon>
        <taxon>Eutheria</taxon>
        <taxon>Laurasiatheria</taxon>
        <taxon>Artiodactyla</taxon>
        <taxon>Ruminantia</taxon>
        <taxon>Pecora</taxon>
        <taxon>Bovidae</taxon>
        <taxon>Bovinae</taxon>
        <taxon>Bos</taxon>
    </lineage>
</organism>